<dbReference type="AlphaFoldDB" id="A0A0E1VW22"/>
<dbReference type="RefSeq" id="WP_004524938.1">
    <property type="nucleotide sequence ID" value="NZ_CM000833.1"/>
</dbReference>
<gene>
    <name evidence="1" type="ORF">BURPS1710A_A1995</name>
</gene>
<sequence>MSFDDGELGLRSCFSLSARDDAQRAGSTGAPARPPSAPIARLPAMRRLHRAVSFLSRSLHKTYLAEIHMSNIFS</sequence>
<evidence type="ECO:0000313" key="1">
    <source>
        <dbReference type="EMBL" id="EET04329.1"/>
    </source>
</evidence>
<dbReference type="HOGENOM" id="CLU_2680606_0_0_4"/>
<proteinExistence type="predicted"/>
<organism evidence="1">
    <name type="scientific">Burkholderia pseudomallei 1710a</name>
    <dbReference type="NCBI Taxonomy" id="320371"/>
    <lineage>
        <taxon>Bacteria</taxon>
        <taxon>Pseudomonadati</taxon>
        <taxon>Pseudomonadota</taxon>
        <taxon>Betaproteobacteria</taxon>
        <taxon>Burkholderiales</taxon>
        <taxon>Burkholderiaceae</taxon>
        <taxon>Burkholderia</taxon>
        <taxon>pseudomallei group</taxon>
    </lineage>
</organism>
<reference evidence="1" key="1">
    <citation type="submission" date="2009-05" db="EMBL/GenBank/DDBJ databases">
        <authorList>
            <person name="Harkins D.M."/>
            <person name="DeShazer D."/>
            <person name="Woods D.E."/>
            <person name="Brinkac L.M."/>
            <person name="Brown K.A."/>
            <person name="Hung G.C."/>
            <person name="Tuanyok A."/>
            <person name="Zhang B."/>
            <person name="Nierman W.C."/>
        </authorList>
    </citation>
    <scope>NUCLEOTIDE SEQUENCE [LARGE SCALE GENOMIC DNA]</scope>
    <source>
        <strain evidence="1">1710a</strain>
    </source>
</reference>
<dbReference type="Proteomes" id="UP000001812">
    <property type="component" value="Chromosome II"/>
</dbReference>
<dbReference type="GeneID" id="93064226"/>
<dbReference type="EMBL" id="CM000833">
    <property type="protein sequence ID" value="EET04329.1"/>
    <property type="molecule type" value="Genomic_DNA"/>
</dbReference>
<accession>A0A0E1VW22</accession>
<name>A0A0E1VW22_BURPE</name>
<protein>
    <submittedName>
        <fullName evidence="1">Uncharacterized protein</fullName>
    </submittedName>
</protein>